<gene>
    <name evidence="8" type="ORF">Salat_2756600</name>
</gene>
<dbReference type="GO" id="GO:0010411">
    <property type="term" value="P:xyloglucan metabolic process"/>
    <property type="evidence" value="ECO:0007669"/>
    <property type="project" value="InterPro"/>
</dbReference>
<organism evidence="8 9">
    <name type="scientific">Sesamum alatum</name>
    <dbReference type="NCBI Taxonomy" id="300844"/>
    <lineage>
        <taxon>Eukaryota</taxon>
        <taxon>Viridiplantae</taxon>
        <taxon>Streptophyta</taxon>
        <taxon>Embryophyta</taxon>
        <taxon>Tracheophyta</taxon>
        <taxon>Spermatophyta</taxon>
        <taxon>Magnoliopsida</taxon>
        <taxon>eudicotyledons</taxon>
        <taxon>Gunneridae</taxon>
        <taxon>Pentapetalae</taxon>
        <taxon>asterids</taxon>
        <taxon>lamiids</taxon>
        <taxon>Lamiales</taxon>
        <taxon>Pedaliaceae</taxon>
        <taxon>Sesamum</taxon>
    </lineage>
</organism>
<dbReference type="Pfam" id="PF06955">
    <property type="entry name" value="XET_C"/>
    <property type="match status" value="1"/>
</dbReference>
<dbReference type="Proteomes" id="UP001293254">
    <property type="component" value="Unassembled WGS sequence"/>
</dbReference>
<dbReference type="EC" id="2.4.1.207" evidence="6"/>
<keyword evidence="1 6" id="KW-0808">Transferase</keyword>
<keyword evidence="6" id="KW-0052">Apoplast</keyword>
<reference evidence="8" key="2">
    <citation type="journal article" date="2024" name="Plant">
        <title>Genomic evolution and insights into agronomic trait innovations of Sesamum species.</title>
        <authorList>
            <person name="Miao H."/>
            <person name="Wang L."/>
            <person name="Qu L."/>
            <person name="Liu H."/>
            <person name="Sun Y."/>
            <person name="Le M."/>
            <person name="Wang Q."/>
            <person name="Wei S."/>
            <person name="Zheng Y."/>
            <person name="Lin W."/>
            <person name="Duan Y."/>
            <person name="Cao H."/>
            <person name="Xiong S."/>
            <person name="Wang X."/>
            <person name="Wei L."/>
            <person name="Li C."/>
            <person name="Ma Q."/>
            <person name="Ju M."/>
            <person name="Zhao R."/>
            <person name="Li G."/>
            <person name="Mu C."/>
            <person name="Tian Q."/>
            <person name="Mei H."/>
            <person name="Zhang T."/>
            <person name="Gao T."/>
            <person name="Zhang H."/>
        </authorList>
    </citation>
    <scope>NUCLEOTIDE SEQUENCE</scope>
    <source>
        <strain evidence="8">3651</strain>
    </source>
</reference>
<dbReference type="PANTHER" id="PTHR31062">
    <property type="entry name" value="XYLOGLUCAN ENDOTRANSGLUCOSYLASE/HYDROLASE PROTEIN 8-RELATED"/>
    <property type="match status" value="1"/>
</dbReference>
<evidence type="ECO:0000256" key="1">
    <source>
        <dbReference type="ARBA" id="ARBA00022679"/>
    </source>
</evidence>
<dbReference type="GO" id="GO:0071555">
    <property type="term" value="P:cell wall organization"/>
    <property type="evidence" value="ECO:0007669"/>
    <property type="project" value="UniProtKB-KW"/>
</dbReference>
<evidence type="ECO:0000313" key="8">
    <source>
        <dbReference type="EMBL" id="KAK4413440.1"/>
    </source>
</evidence>
<dbReference type="GO" id="GO:0042546">
    <property type="term" value="P:cell wall biogenesis"/>
    <property type="evidence" value="ECO:0007669"/>
    <property type="project" value="InterPro"/>
</dbReference>
<evidence type="ECO:0000256" key="3">
    <source>
        <dbReference type="ARBA" id="ARBA00023157"/>
    </source>
</evidence>
<feature type="signal peptide" evidence="6">
    <location>
        <begin position="1"/>
        <end position="16"/>
    </location>
</feature>
<keyword evidence="9" id="KW-1185">Reference proteome</keyword>
<evidence type="ECO:0000256" key="5">
    <source>
        <dbReference type="PIRSR" id="PIRSR005604-1"/>
    </source>
</evidence>
<keyword evidence="6" id="KW-0964">Secreted</keyword>
<dbReference type="EMBL" id="JACGWO010000012">
    <property type="protein sequence ID" value="KAK4413440.1"/>
    <property type="molecule type" value="Genomic_DNA"/>
</dbReference>
<evidence type="ECO:0000256" key="2">
    <source>
        <dbReference type="ARBA" id="ARBA00022801"/>
    </source>
</evidence>
<keyword evidence="2 6" id="KW-0378">Hydrolase</keyword>
<sequence length="245" mass="28194">MAPPSVLVYLISLSRAINFFVAVAVDIEPFGDNYRREWGGDHVTLLNQGTQLTSLGYNEESSKNHDEVDFEFLGSNGPPYILNTNVFAQDSGNREQQFSLWFDPSLAFHDYDILWNQKQIVFFVDKVPIRVFKNYKIKGLRFPKLPMYVEASLWNGTGWLGGVDWSGGPFLAGYRGFEINGCPYDNYTSNPAKCESPGYDWNAPKYWQLDPQQLKMYKDVRNKHLIYDYCNSKLAINFPECKFVS</sequence>
<dbReference type="Gene3D" id="2.60.120.200">
    <property type="match status" value="1"/>
</dbReference>
<reference evidence="8" key="1">
    <citation type="submission" date="2020-06" db="EMBL/GenBank/DDBJ databases">
        <authorList>
            <person name="Li T."/>
            <person name="Hu X."/>
            <person name="Zhang T."/>
            <person name="Song X."/>
            <person name="Zhang H."/>
            <person name="Dai N."/>
            <person name="Sheng W."/>
            <person name="Hou X."/>
            <person name="Wei L."/>
        </authorList>
    </citation>
    <scope>NUCLEOTIDE SEQUENCE</scope>
    <source>
        <strain evidence="8">3651</strain>
        <tissue evidence="8">Leaf</tissue>
    </source>
</reference>
<comment type="PTM">
    <text evidence="6">Contains at least one intrachain disulfide bond essential for its enzymatic activity.</text>
</comment>
<comment type="caution">
    <text evidence="8">The sequence shown here is derived from an EMBL/GenBank/DDBJ whole genome shotgun (WGS) entry which is preliminary data.</text>
</comment>
<dbReference type="InterPro" id="IPR013320">
    <property type="entry name" value="ConA-like_dom_sf"/>
</dbReference>
<dbReference type="SUPFAM" id="SSF49899">
    <property type="entry name" value="Concanavalin A-like lectins/glucanases"/>
    <property type="match status" value="1"/>
</dbReference>
<dbReference type="InterPro" id="IPR044791">
    <property type="entry name" value="Beta-glucanase/XTH"/>
</dbReference>
<evidence type="ECO:0000259" key="7">
    <source>
        <dbReference type="PROSITE" id="PS51762"/>
    </source>
</evidence>
<evidence type="ECO:0000256" key="6">
    <source>
        <dbReference type="RuleBase" id="RU361120"/>
    </source>
</evidence>
<evidence type="ECO:0000313" key="9">
    <source>
        <dbReference type="Proteomes" id="UP001293254"/>
    </source>
</evidence>
<feature type="chain" id="PRO_5041767640" description="Xyloglucan endotransglucosylase/hydrolase" evidence="6">
    <location>
        <begin position="17"/>
        <end position="245"/>
    </location>
</feature>
<dbReference type="PROSITE" id="PS51762">
    <property type="entry name" value="GH16_2"/>
    <property type="match status" value="1"/>
</dbReference>
<proteinExistence type="inferred from homology"/>
<comment type="similarity">
    <text evidence="6">Belongs to the glycosyl hydrolase 16 family.</text>
</comment>
<keyword evidence="6" id="KW-0732">Signal</keyword>
<keyword evidence="6" id="KW-0134">Cell wall</keyword>
<dbReference type="PIRSF" id="PIRSF005604">
    <property type="entry name" value="XET"/>
    <property type="match status" value="1"/>
</dbReference>
<protein>
    <recommendedName>
        <fullName evidence="6">Xyloglucan endotransglucosylase/hydrolase</fullName>
        <ecNumber evidence="6">2.4.1.207</ecNumber>
    </recommendedName>
</protein>
<dbReference type="Pfam" id="PF00722">
    <property type="entry name" value="Glyco_hydro_16"/>
    <property type="match status" value="1"/>
</dbReference>
<dbReference type="InterPro" id="IPR000757">
    <property type="entry name" value="Beta-glucanase-like"/>
</dbReference>
<feature type="domain" description="GH16" evidence="7">
    <location>
        <begin position="1"/>
        <end position="174"/>
    </location>
</feature>
<accession>A0AAE1XK46</accession>
<dbReference type="InterPro" id="IPR010713">
    <property type="entry name" value="XET_C"/>
</dbReference>
<dbReference type="GO" id="GO:0048046">
    <property type="term" value="C:apoplast"/>
    <property type="evidence" value="ECO:0007669"/>
    <property type="project" value="UniProtKB-SubCell"/>
</dbReference>
<dbReference type="GO" id="GO:0016762">
    <property type="term" value="F:xyloglucan:xyloglucosyl transferase activity"/>
    <property type="evidence" value="ECO:0007669"/>
    <property type="project" value="UniProtKB-EC"/>
</dbReference>
<feature type="active site" description="Nucleophile" evidence="5">
    <location>
        <position position="67"/>
    </location>
</feature>
<dbReference type="GO" id="GO:0004553">
    <property type="term" value="F:hydrolase activity, hydrolyzing O-glycosyl compounds"/>
    <property type="evidence" value="ECO:0007669"/>
    <property type="project" value="InterPro"/>
</dbReference>
<name>A0AAE1XK46_9LAMI</name>
<comment type="function">
    <text evidence="6">Catalyzes xyloglucan endohydrolysis (XEH) and/or endotransglycosylation (XET). Cleaves and religates xyloglucan polymers, an essential constituent of the primary cell wall, and thereby participates in cell wall construction of growing tissues.</text>
</comment>
<keyword evidence="4 6" id="KW-0326">Glycosidase</keyword>
<feature type="active site" description="Proton donor" evidence="5">
    <location>
        <position position="71"/>
    </location>
</feature>
<dbReference type="InterPro" id="IPR016455">
    <property type="entry name" value="XTH"/>
</dbReference>
<keyword evidence="3" id="KW-1015">Disulfide bond</keyword>
<comment type="subcellular location">
    <subcellularLocation>
        <location evidence="6">Secreted</location>
        <location evidence="6">Cell wall</location>
    </subcellularLocation>
    <subcellularLocation>
        <location evidence="6">Secreted</location>
        <location evidence="6">Extracellular space</location>
        <location evidence="6">Apoplast</location>
    </subcellularLocation>
</comment>
<keyword evidence="6" id="KW-0961">Cell wall biogenesis/degradation</keyword>
<dbReference type="AlphaFoldDB" id="A0AAE1XK46"/>
<evidence type="ECO:0000256" key="4">
    <source>
        <dbReference type="ARBA" id="ARBA00023295"/>
    </source>
</evidence>